<sequence length="222" mass="24779">MLNAFLEFGLVESAVQVFDQMPKRNCVTYNALLTGICHDTEGSRETGMLCHESDEEICVKEFWNGILWKAASLGVKFRAEPRPVWLREDLQRKGQVAPKSLASNKDFSSATADAAPGILEKEMGDDKRMDSRVPLKDVVVDCTRRWFQDALKEAKAGDVAMQVLVGQMYHVGYGVPVNEQKANAWITKASKYRSSAWKFSDKHPGYGPSDSESDVENIVVKS</sequence>
<name>A0A8J5II97_ZINOF</name>
<dbReference type="SUPFAM" id="SSF81901">
    <property type="entry name" value="HCP-like"/>
    <property type="match status" value="1"/>
</dbReference>
<comment type="caution">
    <text evidence="3">The sequence shown here is derived from an EMBL/GenBank/DDBJ whole genome shotgun (WGS) entry which is preliminary data.</text>
</comment>
<evidence type="ECO:0000313" key="4">
    <source>
        <dbReference type="Proteomes" id="UP000734854"/>
    </source>
</evidence>
<dbReference type="PANTHER" id="PTHR36792">
    <property type="entry name" value="EXPRESSED PROTEIN"/>
    <property type="match status" value="1"/>
</dbReference>
<accession>A0A8J5II97</accession>
<dbReference type="SMART" id="SM00671">
    <property type="entry name" value="SEL1"/>
    <property type="match status" value="1"/>
</dbReference>
<dbReference type="Proteomes" id="UP000734854">
    <property type="component" value="Unassembled WGS sequence"/>
</dbReference>
<evidence type="ECO:0000313" key="3">
    <source>
        <dbReference type="EMBL" id="KAG6535595.1"/>
    </source>
</evidence>
<dbReference type="InterPro" id="IPR006597">
    <property type="entry name" value="Sel1-like"/>
</dbReference>
<dbReference type="NCBIfam" id="TIGR00756">
    <property type="entry name" value="PPR"/>
    <property type="match status" value="1"/>
</dbReference>
<dbReference type="PANTHER" id="PTHR36792:SF5">
    <property type="entry name" value="SEL1 REPEAT PROTEIN"/>
    <property type="match status" value="1"/>
</dbReference>
<reference evidence="3 4" key="1">
    <citation type="submission" date="2020-08" db="EMBL/GenBank/DDBJ databases">
        <title>Plant Genome Project.</title>
        <authorList>
            <person name="Zhang R.-G."/>
        </authorList>
    </citation>
    <scope>NUCLEOTIDE SEQUENCE [LARGE SCALE GENOMIC DNA]</scope>
    <source>
        <tissue evidence="3">Rhizome</tissue>
    </source>
</reference>
<proteinExistence type="predicted"/>
<dbReference type="EMBL" id="JACMSC010000001">
    <property type="protein sequence ID" value="KAG6535595.1"/>
    <property type="molecule type" value="Genomic_DNA"/>
</dbReference>
<evidence type="ECO:0000256" key="2">
    <source>
        <dbReference type="SAM" id="MobiDB-lite"/>
    </source>
</evidence>
<keyword evidence="4" id="KW-1185">Reference proteome</keyword>
<evidence type="ECO:0000256" key="1">
    <source>
        <dbReference type="ARBA" id="ARBA00022737"/>
    </source>
</evidence>
<feature type="region of interest" description="Disordered" evidence="2">
    <location>
        <begin position="200"/>
        <end position="222"/>
    </location>
</feature>
<evidence type="ECO:0008006" key="5">
    <source>
        <dbReference type="Google" id="ProtNLM"/>
    </source>
</evidence>
<dbReference type="InterPro" id="IPR002885">
    <property type="entry name" value="PPR_rpt"/>
</dbReference>
<protein>
    <recommendedName>
        <fullName evidence="5">Pentatricopeptide repeat-containing protein</fullName>
    </recommendedName>
</protein>
<keyword evidence="1" id="KW-0677">Repeat</keyword>
<dbReference type="InterPro" id="IPR011990">
    <property type="entry name" value="TPR-like_helical_dom_sf"/>
</dbReference>
<dbReference type="AlphaFoldDB" id="A0A8J5II97"/>
<gene>
    <name evidence="3" type="ORF">ZIOFF_000617</name>
</gene>
<organism evidence="3 4">
    <name type="scientific">Zingiber officinale</name>
    <name type="common">Ginger</name>
    <name type="synonym">Amomum zingiber</name>
    <dbReference type="NCBI Taxonomy" id="94328"/>
    <lineage>
        <taxon>Eukaryota</taxon>
        <taxon>Viridiplantae</taxon>
        <taxon>Streptophyta</taxon>
        <taxon>Embryophyta</taxon>
        <taxon>Tracheophyta</taxon>
        <taxon>Spermatophyta</taxon>
        <taxon>Magnoliopsida</taxon>
        <taxon>Liliopsida</taxon>
        <taxon>Zingiberales</taxon>
        <taxon>Zingiberaceae</taxon>
        <taxon>Zingiber</taxon>
    </lineage>
</organism>
<dbReference type="Gene3D" id="1.25.40.10">
    <property type="entry name" value="Tetratricopeptide repeat domain"/>
    <property type="match status" value="2"/>
</dbReference>